<dbReference type="EMBL" id="KK101161">
    <property type="protein sequence ID" value="KIZ01950.1"/>
    <property type="molecule type" value="Genomic_DNA"/>
</dbReference>
<dbReference type="GO" id="GO:0005975">
    <property type="term" value="P:carbohydrate metabolic process"/>
    <property type="evidence" value="ECO:0007669"/>
    <property type="project" value="InterPro"/>
</dbReference>
<dbReference type="OrthoDB" id="6020543at2759"/>
<keyword evidence="8" id="KW-1185">Reference proteome</keyword>
<dbReference type="Pfam" id="PF00704">
    <property type="entry name" value="Glyco_hydro_18"/>
    <property type="match status" value="1"/>
</dbReference>
<dbReference type="PROSITE" id="PS51910">
    <property type="entry name" value="GH18_2"/>
    <property type="match status" value="1"/>
</dbReference>
<reference evidence="7 8" key="1">
    <citation type="journal article" date="2013" name="BMC Genomics">
        <title>Reconstruction of the lipid metabolism for the microalga Monoraphidium neglectum from its genome sequence reveals characteristics suitable for biofuel production.</title>
        <authorList>
            <person name="Bogen C."/>
            <person name="Al-Dilaimi A."/>
            <person name="Albersmeier A."/>
            <person name="Wichmann J."/>
            <person name="Grundmann M."/>
            <person name="Rupp O."/>
            <person name="Lauersen K.J."/>
            <person name="Blifernez-Klassen O."/>
            <person name="Kalinowski J."/>
            <person name="Goesmann A."/>
            <person name="Mussgnug J.H."/>
            <person name="Kruse O."/>
        </authorList>
    </citation>
    <scope>NUCLEOTIDE SEQUENCE [LARGE SCALE GENOMIC DNA]</scope>
    <source>
        <strain evidence="7 8">SAG 48.87</strain>
    </source>
</reference>
<organism evidence="7 8">
    <name type="scientific">Monoraphidium neglectum</name>
    <dbReference type="NCBI Taxonomy" id="145388"/>
    <lineage>
        <taxon>Eukaryota</taxon>
        <taxon>Viridiplantae</taxon>
        <taxon>Chlorophyta</taxon>
        <taxon>core chlorophytes</taxon>
        <taxon>Chlorophyceae</taxon>
        <taxon>CS clade</taxon>
        <taxon>Sphaeropleales</taxon>
        <taxon>Selenastraceae</taxon>
        <taxon>Monoraphidium</taxon>
    </lineage>
</organism>
<dbReference type="GO" id="GO:0005576">
    <property type="term" value="C:extracellular region"/>
    <property type="evidence" value="ECO:0007669"/>
    <property type="project" value="TreeGrafter"/>
</dbReference>
<proteinExistence type="predicted"/>
<dbReference type="KEGG" id="mng:MNEG_6010"/>
<evidence type="ECO:0000313" key="8">
    <source>
        <dbReference type="Proteomes" id="UP000054498"/>
    </source>
</evidence>
<dbReference type="AlphaFoldDB" id="A0A0D2MFP2"/>
<accession>A0A0D2MFP2</accession>
<dbReference type="Proteomes" id="UP000054498">
    <property type="component" value="Unassembled WGS sequence"/>
</dbReference>
<dbReference type="SUPFAM" id="SSF51445">
    <property type="entry name" value="(Trans)glycosidases"/>
    <property type="match status" value="1"/>
</dbReference>
<feature type="region of interest" description="Disordered" evidence="5">
    <location>
        <begin position="259"/>
        <end position="284"/>
    </location>
</feature>
<evidence type="ECO:0000256" key="4">
    <source>
        <dbReference type="RuleBase" id="RU000489"/>
    </source>
</evidence>
<evidence type="ECO:0000313" key="7">
    <source>
        <dbReference type="EMBL" id="KIZ01950.1"/>
    </source>
</evidence>
<dbReference type="InterPro" id="IPR017853">
    <property type="entry name" value="GH"/>
</dbReference>
<dbReference type="GO" id="GO:0008843">
    <property type="term" value="F:endochitinase activity"/>
    <property type="evidence" value="ECO:0007669"/>
    <property type="project" value="UniProtKB-EC"/>
</dbReference>
<feature type="domain" description="GH18" evidence="6">
    <location>
        <begin position="287"/>
        <end position="631"/>
    </location>
</feature>
<evidence type="ECO:0000256" key="5">
    <source>
        <dbReference type="SAM" id="MobiDB-lite"/>
    </source>
</evidence>
<keyword evidence="2 4" id="KW-0378">Hydrolase</keyword>
<dbReference type="Gene3D" id="3.20.20.80">
    <property type="entry name" value="Glycosidases"/>
    <property type="match status" value="1"/>
</dbReference>
<feature type="region of interest" description="Disordered" evidence="5">
    <location>
        <begin position="877"/>
        <end position="920"/>
    </location>
</feature>
<evidence type="ECO:0000256" key="1">
    <source>
        <dbReference type="ARBA" id="ARBA00012729"/>
    </source>
</evidence>
<dbReference type="InterPro" id="IPR001579">
    <property type="entry name" value="Glyco_hydro_18_chit_AS"/>
</dbReference>
<dbReference type="RefSeq" id="XP_013900969.1">
    <property type="nucleotide sequence ID" value="XM_014045515.1"/>
</dbReference>
<name>A0A0D2MFP2_9CHLO</name>
<gene>
    <name evidence="7" type="ORF">MNEG_6010</name>
</gene>
<sequence>MISSLMFRACADPAASIVSLGEAFKALRLKVPEGEALDVASAREVRSAIGGANGTAYVSPSLTQQPGGAAAGGAAPAGVRAAVANAASLQAAANAKADVAGDMPKALLSQPACLGVARVTKVTCYTDTRTLNIASFSYVSSVGADGQACAACPSCRKEEVVMAIGEYITVMAAYNSQNGIFVVGLLFITNTGRYLTCGDPNALTSGVVSWGPKTDAGGPVGYHPLLAVSSVTAVCGMSATAPYLQEVFSACFSFPGNLGPPSPPPPPKASPSPPPPPPSPPTSQIRLKTVVYWGQNALSAGYGTTFVEKDLDYYCANATGKYDVINIAFLSSFNDPFAGKGPNGEPLPNLSLAKHCRTTFASLGDPQFPTSQLLKCPDIGQAIKLCQARGTRILLSIGASAANQGFSSNAEAAAFATVLWQMFLGGTAAGWPRPFGDAVIDGIDLDIEGSLAAIYGGIIGGTVTPVSIGRTPLAAEPEAVSGTGYTALTNALRSLYTSLTLNPGARRYVNTAAPACPLPNLALADALRAGWFDYLWPQFFNANCTSDSELFNFGSWVTWAQNISINQGVEVLLGLPAADYVAPRGGYVNITSAKATIDRLVARYPTIFGGVALWDAGVAETETVVGGQTYGGAVSNWPSDQYGTAACDPAVQVAAVPSLLAWLRGLSTTMTNPFNSLTSVTDVIIINCTTTPSLRTDGIFGPTAQWQFKVIVLADQTENAITACMHLIEAIANNRGVCSPEYSTLGVMGALKARAAAMRAAGMKLASQAAAAPGRRLLQTGPAFCQMIQTLLDTTSSLPAPFPCPTYPFRLGWTCAGAVTECVSCIVQAGVSSAVTPTGFLNASVVGQARPQAKWEWAAGRNGVMYKKRVREIKRRRRRLAQSEVASDGPGGPGGGPPHDGAQPGLPADGAPPRANKRRGLKAGGVMTPAAAWDGAHGRIQGSLEWRGFQGLNLQKEKVYPIDAAIAASSAYALNAVNDRAAFYALDPVTGNSTGVPVKTTTLSGLFGAVDKTGTDPSSFANWAWPSAIYDKVSQRFLLACASNLQYVDDLGTGSRLFYPPNKAGAVYLAVSDKADPVNGNWQVFGIALDACPAGQYALPDMLQITYDAWGVYLSVATQCMSNSASTPSKVRVYAFDKDVATGARRMSYVPYWDVASGIGGLSASLWSVMPARPQGYSEANRDCVFFAGQHGRATIGL</sequence>
<evidence type="ECO:0000256" key="3">
    <source>
        <dbReference type="ARBA" id="ARBA00023295"/>
    </source>
</evidence>
<dbReference type="PANTHER" id="PTHR45708:SF49">
    <property type="entry name" value="ENDOCHITINASE"/>
    <property type="match status" value="1"/>
</dbReference>
<dbReference type="EC" id="3.2.1.14" evidence="1"/>
<feature type="compositionally biased region" description="Gly residues" evidence="5">
    <location>
        <begin position="889"/>
        <end position="898"/>
    </location>
</feature>
<evidence type="ECO:0000256" key="2">
    <source>
        <dbReference type="ARBA" id="ARBA00022801"/>
    </source>
</evidence>
<dbReference type="PROSITE" id="PS01095">
    <property type="entry name" value="GH18_1"/>
    <property type="match status" value="1"/>
</dbReference>
<dbReference type="GeneID" id="25738886"/>
<dbReference type="PANTHER" id="PTHR45708">
    <property type="entry name" value="ENDOCHITINASE"/>
    <property type="match status" value="1"/>
</dbReference>
<protein>
    <recommendedName>
        <fullName evidence="1">chitinase</fullName>
        <ecNumber evidence="1">3.2.1.14</ecNumber>
    </recommendedName>
</protein>
<dbReference type="InterPro" id="IPR050542">
    <property type="entry name" value="Glycosyl_Hydrlase18_Chitinase"/>
</dbReference>
<dbReference type="InterPro" id="IPR001223">
    <property type="entry name" value="Glyco_hydro18_cat"/>
</dbReference>
<evidence type="ECO:0000259" key="6">
    <source>
        <dbReference type="PROSITE" id="PS51910"/>
    </source>
</evidence>
<keyword evidence="3 4" id="KW-0326">Glycosidase</keyword>
<feature type="compositionally biased region" description="Pro residues" evidence="5">
    <location>
        <begin position="259"/>
        <end position="281"/>
    </location>
</feature>